<gene>
    <name evidence="1" type="ORF">RBSWK_05793</name>
</gene>
<name>L7CAZ0_RHOBT</name>
<reference evidence="1 2" key="1">
    <citation type="journal article" date="2013" name="Mar. Genomics">
        <title>Expression of sulfatases in Rhodopirellula baltica and the diversity of sulfatases in the genus Rhodopirellula.</title>
        <authorList>
            <person name="Wegner C.E."/>
            <person name="Richter-Heitmann T."/>
            <person name="Klindworth A."/>
            <person name="Klockow C."/>
            <person name="Richter M."/>
            <person name="Achstetter T."/>
            <person name="Glockner F.O."/>
            <person name="Harder J."/>
        </authorList>
    </citation>
    <scope>NUCLEOTIDE SEQUENCE [LARGE SCALE GENOMIC DNA]</scope>
    <source>
        <strain evidence="1 2">SWK14</strain>
    </source>
</reference>
<dbReference type="PATRIC" id="fig|993516.3.peg.6208"/>
<sequence length="51" mass="5878">MDPDCRCRCFIVSNSVRILPAALISRDTFRDDFGGSDSHESIVNRKIHNRR</sequence>
<organism evidence="1 2">
    <name type="scientific">Rhodopirellula baltica SWK14</name>
    <dbReference type="NCBI Taxonomy" id="993516"/>
    <lineage>
        <taxon>Bacteria</taxon>
        <taxon>Pseudomonadati</taxon>
        <taxon>Planctomycetota</taxon>
        <taxon>Planctomycetia</taxon>
        <taxon>Pirellulales</taxon>
        <taxon>Pirellulaceae</taxon>
        <taxon>Rhodopirellula</taxon>
    </lineage>
</organism>
<protein>
    <submittedName>
        <fullName evidence="1">Uncharacterized protein</fullName>
    </submittedName>
</protein>
<evidence type="ECO:0000313" key="2">
    <source>
        <dbReference type="Proteomes" id="UP000010959"/>
    </source>
</evidence>
<dbReference type="Proteomes" id="UP000010959">
    <property type="component" value="Unassembled WGS sequence"/>
</dbReference>
<dbReference type="AlphaFoldDB" id="L7CAZ0"/>
<proteinExistence type="predicted"/>
<accession>L7CAZ0</accession>
<comment type="caution">
    <text evidence="1">The sequence shown here is derived from an EMBL/GenBank/DDBJ whole genome shotgun (WGS) entry which is preliminary data.</text>
</comment>
<evidence type="ECO:0000313" key="1">
    <source>
        <dbReference type="EMBL" id="ELP30276.1"/>
    </source>
</evidence>
<dbReference type="EMBL" id="AMWG01000162">
    <property type="protein sequence ID" value="ELP30276.1"/>
    <property type="molecule type" value="Genomic_DNA"/>
</dbReference>